<keyword evidence="3" id="KW-1185">Reference proteome</keyword>
<dbReference type="EMBL" id="CP033896">
    <property type="protein sequence ID" value="AZA13014.1"/>
    <property type="molecule type" value="Genomic_DNA"/>
</dbReference>
<evidence type="ECO:0000313" key="3">
    <source>
        <dbReference type="Proteomes" id="UP000269019"/>
    </source>
</evidence>
<proteinExistence type="predicted"/>
<dbReference type="InterPro" id="IPR046817">
    <property type="entry name" value="MmeI_N"/>
</dbReference>
<protein>
    <recommendedName>
        <fullName evidence="1">MmeI-like N-terminal domain-containing protein</fullName>
    </recommendedName>
</protein>
<feature type="domain" description="MmeI-like N-terminal" evidence="1">
    <location>
        <begin position="34"/>
        <end position="161"/>
    </location>
</feature>
<name>A0A3G6JAM4_9CORY</name>
<dbReference type="RefSeq" id="WP_123926576.1">
    <property type="nucleotide sequence ID" value="NZ_CP033896.1"/>
</dbReference>
<dbReference type="KEGG" id="ccho:CCHOA_02990"/>
<evidence type="ECO:0000313" key="2">
    <source>
        <dbReference type="EMBL" id="AZA13014.1"/>
    </source>
</evidence>
<organism evidence="2 3">
    <name type="scientific">Corynebacterium choanae</name>
    <dbReference type="NCBI Taxonomy" id="1862358"/>
    <lineage>
        <taxon>Bacteria</taxon>
        <taxon>Bacillati</taxon>
        <taxon>Actinomycetota</taxon>
        <taxon>Actinomycetes</taxon>
        <taxon>Mycobacteriales</taxon>
        <taxon>Corynebacteriaceae</taxon>
        <taxon>Corynebacterium</taxon>
    </lineage>
</organism>
<evidence type="ECO:0000259" key="1">
    <source>
        <dbReference type="Pfam" id="PF20464"/>
    </source>
</evidence>
<dbReference type="Proteomes" id="UP000269019">
    <property type="component" value="Chromosome"/>
</dbReference>
<dbReference type="AlphaFoldDB" id="A0A3G6JAM4"/>
<gene>
    <name evidence="2" type="ORF">CCHOA_02990</name>
</gene>
<reference evidence="2 3" key="1">
    <citation type="submission" date="2018-11" db="EMBL/GenBank/DDBJ databases">
        <authorList>
            <person name="Kleinhagauer T."/>
            <person name="Glaeser S.P."/>
            <person name="Spergser J."/>
            <person name="Ruckert C."/>
            <person name="Kaempfer P."/>
            <person name="Busse H.-J."/>
        </authorList>
    </citation>
    <scope>NUCLEOTIDE SEQUENCE [LARGE SCALE GENOMIC DNA]</scope>
    <source>
        <strain evidence="2 3">200CH</strain>
    </source>
</reference>
<accession>A0A3G6JAM4</accession>
<dbReference type="Pfam" id="PF20464">
    <property type="entry name" value="MmeI_N"/>
    <property type="match status" value="1"/>
</dbReference>
<sequence>MSIEYTTDKEAAALRLMDFSQLWAGRADTFDAENESTEVDRRQFFTGLLSCYNVSDEDLQTAIDEAASLNSSGLENPVDILWPAKVIGRAVEPGTDLVESLNSLLVDIPESADNPSLVVVTDFANICKLSLADDSETETFPVTELPDRVEDFFLFAEVEVEDEDDEEEE</sequence>